<dbReference type="Pfam" id="PF00172">
    <property type="entry name" value="Zn_clus"/>
    <property type="match status" value="1"/>
</dbReference>
<comment type="caution">
    <text evidence="8">The sequence shown here is derived from an EMBL/GenBank/DDBJ whole genome shotgun (WGS) entry which is preliminary data.</text>
</comment>
<dbReference type="SUPFAM" id="SSF57701">
    <property type="entry name" value="Zn2/Cys6 DNA-binding domain"/>
    <property type="match status" value="1"/>
</dbReference>
<name>A0AAW0E7A1_9AGAR</name>
<evidence type="ECO:0000256" key="5">
    <source>
        <dbReference type="ARBA" id="ARBA00023242"/>
    </source>
</evidence>
<feature type="compositionally biased region" description="Polar residues" evidence="6">
    <location>
        <begin position="105"/>
        <end position="118"/>
    </location>
</feature>
<organism evidence="8 9">
    <name type="scientific">Paramarasmius palmivorus</name>
    <dbReference type="NCBI Taxonomy" id="297713"/>
    <lineage>
        <taxon>Eukaryota</taxon>
        <taxon>Fungi</taxon>
        <taxon>Dikarya</taxon>
        <taxon>Basidiomycota</taxon>
        <taxon>Agaricomycotina</taxon>
        <taxon>Agaricomycetes</taxon>
        <taxon>Agaricomycetidae</taxon>
        <taxon>Agaricales</taxon>
        <taxon>Marasmiineae</taxon>
        <taxon>Marasmiaceae</taxon>
        <taxon>Paramarasmius</taxon>
    </lineage>
</organism>
<feature type="domain" description="Zn(2)-C6 fungal-type" evidence="7">
    <location>
        <begin position="19"/>
        <end position="66"/>
    </location>
</feature>
<evidence type="ECO:0000256" key="4">
    <source>
        <dbReference type="ARBA" id="ARBA00023163"/>
    </source>
</evidence>
<keyword evidence="4" id="KW-0804">Transcription</keyword>
<proteinExistence type="predicted"/>
<accession>A0AAW0E7A1</accession>
<feature type="region of interest" description="Disordered" evidence="6">
    <location>
        <begin position="139"/>
        <end position="168"/>
    </location>
</feature>
<dbReference type="PANTHER" id="PTHR47338">
    <property type="entry name" value="ZN(II)2CYS6 TRANSCRIPTION FACTOR (EUROFUNG)-RELATED"/>
    <property type="match status" value="1"/>
</dbReference>
<dbReference type="Proteomes" id="UP001383192">
    <property type="component" value="Unassembled WGS sequence"/>
</dbReference>
<feature type="region of interest" description="Disordered" evidence="6">
    <location>
        <begin position="105"/>
        <end position="124"/>
    </location>
</feature>
<dbReference type="GO" id="GO:0005634">
    <property type="term" value="C:nucleus"/>
    <property type="evidence" value="ECO:0007669"/>
    <property type="project" value="UniProtKB-SubCell"/>
</dbReference>
<evidence type="ECO:0000313" key="8">
    <source>
        <dbReference type="EMBL" id="KAK7058889.1"/>
    </source>
</evidence>
<gene>
    <name evidence="8" type="ORF">VNI00_001513</name>
</gene>
<dbReference type="InterPro" id="IPR036864">
    <property type="entry name" value="Zn2-C6_fun-type_DNA-bd_sf"/>
</dbReference>
<keyword evidence="3" id="KW-0805">Transcription regulation</keyword>
<keyword evidence="5" id="KW-0539">Nucleus</keyword>
<dbReference type="InterPro" id="IPR050815">
    <property type="entry name" value="TF_fung"/>
</dbReference>
<dbReference type="SMART" id="SM00066">
    <property type="entry name" value="GAL4"/>
    <property type="match status" value="1"/>
</dbReference>
<evidence type="ECO:0000256" key="1">
    <source>
        <dbReference type="ARBA" id="ARBA00004123"/>
    </source>
</evidence>
<dbReference type="GO" id="GO:0008270">
    <property type="term" value="F:zinc ion binding"/>
    <property type="evidence" value="ECO:0007669"/>
    <property type="project" value="InterPro"/>
</dbReference>
<evidence type="ECO:0000256" key="6">
    <source>
        <dbReference type="SAM" id="MobiDB-lite"/>
    </source>
</evidence>
<dbReference type="CDD" id="cd00067">
    <property type="entry name" value="GAL4"/>
    <property type="match status" value="1"/>
</dbReference>
<protein>
    <recommendedName>
        <fullName evidence="7">Zn(2)-C6 fungal-type domain-containing protein</fullName>
    </recommendedName>
</protein>
<dbReference type="GO" id="GO:0000981">
    <property type="term" value="F:DNA-binding transcription factor activity, RNA polymerase II-specific"/>
    <property type="evidence" value="ECO:0007669"/>
    <property type="project" value="InterPro"/>
</dbReference>
<evidence type="ECO:0000259" key="7">
    <source>
        <dbReference type="PROSITE" id="PS50048"/>
    </source>
</evidence>
<comment type="subcellular location">
    <subcellularLocation>
        <location evidence="1">Nucleus</location>
    </subcellularLocation>
</comment>
<keyword evidence="2" id="KW-0479">Metal-binding</keyword>
<dbReference type="Gene3D" id="4.10.240.10">
    <property type="entry name" value="Zn(2)-C6 fungal-type DNA-binding domain"/>
    <property type="match status" value="1"/>
</dbReference>
<keyword evidence="9" id="KW-1185">Reference proteome</keyword>
<sequence length="193" mass="20795">MPKSTTASTSRPALRRNQACRSCRKRKLKCDAQRPHCGTCVKQWHALISVPAPIGYAHPTEPQCSYDPVEGLTLAPDTDPVEKIKQLEEQISTLKNKLFEVQAASASRSGTPSQSTSILPAPSTEIGGISLPHASLSMTNSLSPSNSDIQFRSESGSPELRTATSTKSGADPFMDLLFLGWNPDLPDPATLNH</sequence>
<dbReference type="PROSITE" id="PS50048">
    <property type="entry name" value="ZN2_CY6_FUNGAL_2"/>
    <property type="match status" value="1"/>
</dbReference>
<dbReference type="PANTHER" id="PTHR47338:SF29">
    <property type="entry name" value="ZN(2)-C6 FUNGAL-TYPE DOMAIN-CONTAINING PROTEIN"/>
    <property type="match status" value="1"/>
</dbReference>
<dbReference type="EMBL" id="JAYKXP010000004">
    <property type="protein sequence ID" value="KAK7058889.1"/>
    <property type="molecule type" value="Genomic_DNA"/>
</dbReference>
<evidence type="ECO:0000313" key="9">
    <source>
        <dbReference type="Proteomes" id="UP001383192"/>
    </source>
</evidence>
<dbReference type="InterPro" id="IPR001138">
    <property type="entry name" value="Zn2Cys6_DnaBD"/>
</dbReference>
<dbReference type="AlphaFoldDB" id="A0AAW0E7A1"/>
<reference evidence="8 9" key="1">
    <citation type="submission" date="2024-01" db="EMBL/GenBank/DDBJ databases">
        <title>A draft genome for a cacao thread blight-causing isolate of Paramarasmius palmivorus.</title>
        <authorList>
            <person name="Baruah I.K."/>
            <person name="Bukari Y."/>
            <person name="Amoako-Attah I."/>
            <person name="Meinhardt L.W."/>
            <person name="Bailey B.A."/>
            <person name="Cohen S.P."/>
        </authorList>
    </citation>
    <scope>NUCLEOTIDE SEQUENCE [LARGE SCALE GENOMIC DNA]</scope>
    <source>
        <strain evidence="8 9">GH-12</strain>
    </source>
</reference>
<evidence type="ECO:0000256" key="3">
    <source>
        <dbReference type="ARBA" id="ARBA00023015"/>
    </source>
</evidence>
<evidence type="ECO:0000256" key="2">
    <source>
        <dbReference type="ARBA" id="ARBA00022723"/>
    </source>
</evidence>